<evidence type="ECO:0008006" key="3">
    <source>
        <dbReference type="Google" id="ProtNLM"/>
    </source>
</evidence>
<dbReference type="EMBL" id="FMJB01000040">
    <property type="protein sequence ID" value="SCM66913.1"/>
    <property type="molecule type" value="Genomic_DNA"/>
</dbReference>
<gene>
    <name evidence="1" type="ORF">KARMA_1096</name>
</gene>
<dbReference type="AlphaFoldDB" id="A0A1M4MWK0"/>
<dbReference type="InterPro" id="IPR014543">
    <property type="entry name" value="UCP028291"/>
</dbReference>
<organism evidence="1 2">
    <name type="scientific">Donghicola eburneus</name>
    <dbReference type="NCBI Taxonomy" id="393278"/>
    <lineage>
        <taxon>Bacteria</taxon>
        <taxon>Pseudomonadati</taxon>
        <taxon>Pseudomonadota</taxon>
        <taxon>Alphaproteobacteria</taxon>
        <taxon>Rhodobacterales</taxon>
        <taxon>Roseobacteraceae</taxon>
        <taxon>Donghicola</taxon>
    </lineage>
</organism>
<keyword evidence="2" id="KW-1185">Reference proteome</keyword>
<evidence type="ECO:0000313" key="2">
    <source>
        <dbReference type="Proteomes" id="UP000184085"/>
    </source>
</evidence>
<name>A0A1M4MWK0_9RHOB</name>
<accession>A0A1M4MWK0</accession>
<dbReference type="Gene3D" id="3.30.310.50">
    <property type="entry name" value="Alpha-D-phosphohexomutase, C-terminal domain"/>
    <property type="match status" value="1"/>
</dbReference>
<protein>
    <recommendedName>
        <fullName evidence="3">2,4-dihydroxyhept-2-ene-1,7-dioic acid aldolase</fullName>
    </recommendedName>
</protein>
<evidence type="ECO:0000313" key="1">
    <source>
        <dbReference type="EMBL" id="SCM66913.1"/>
    </source>
</evidence>
<dbReference type="PIRSF" id="PIRSF028291">
    <property type="entry name" value="UCP028291"/>
    <property type="match status" value="1"/>
</dbReference>
<reference evidence="2" key="1">
    <citation type="submission" date="2016-09" db="EMBL/GenBank/DDBJ databases">
        <authorList>
            <person name="Wibberg D."/>
        </authorList>
    </citation>
    <scope>NUCLEOTIDE SEQUENCE [LARGE SCALE GENOMIC DNA]</scope>
</reference>
<dbReference type="Proteomes" id="UP000184085">
    <property type="component" value="Unassembled WGS sequence"/>
</dbReference>
<sequence>MQSQTLIETGQASKYLQQLCKHFAHKTEVTFSETEAHCVFGTATADMRAKEQGLEVIITAEDPEGIDRGQMVIWKHLERFAFREDLSEPVWQTA</sequence>
<dbReference type="Pfam" id="PF09981">
    <property type="entry name" value="DUF2218"/>
    <property type="match status" value="1"/>
</dbReference>
<proteinExistence type="predicted"/>